<accession>A0A4U9UPD4</accession>
<protein>
    <recommendedName>
        <fullName evidence="3">HEPN domain-containing protein</fullName>
    </recommendedName>
</protein>
<gene>
    <name evidence="1" type="ORF">NCTC11429_00865</name>
</gene>
<proteinExistence type="predicted"/>
<dbReference type="AlphaFoldDB" id="A0A4U9UPD4"/>
<sequence>MEINSQLIIDRLSQRLDLDRVYLVKYEFLKQEYHHLLLALKPVSGLSHKVLKPIVELCLMDQENISFEIVPTGEMLNKIKTGSLYYSYASLAEHIIYLDSKKHSQPLKAKELKSISEISQEYYQKMTPVSVDFFRGAETFAAQGNFQRAVFMLHQSVENHLRLLQIMIDGKANNVHHISNRIKNLHEHFSMLRQSITGKDADEQARFKLLDSAFNAVKQNKDLEISAFDASWLYDHCKTILSAVGELYLDFMKRLQTGYEKMREMEALKLKESKTVESGKCIEAKKTAVVSNDPIFHAFPWPEQYQSDIYHLLDQVRQENRPEQIMLLNYYASDARGKGLFEFPQQEHSNAEIYLAVIKKKIGPYHFRKISYGRVTAIMAFLNTNFIETKLNTGSRFSHTIWNESVVLYRDPSYKPTYSISPVNWSDALYKTANTWARNAKLMQDLVATCCNDCFSSRPLAVLLLNQLTLIGLHSYLYLRIGYAPMNAAVQDLVAWTCICDKKVSQFFVAKDDTEEILNGQLLKLMKGRVYELPPELDQLDLNYFKSKAKAIAAFFTDLCEQSLKYMELKSKTI</sequence>
<reference evidence="1 2" key="1">
    <citation type="submission" date="2019-05" db="EMBL/GenBank/DDBJ databases">
        <authorList>
            <consortium name="Pathogen Informatics"/>
        </authorList>
    </citation>
    <scope>NUCLEOTIDE SEQUENCE [LARGE SCALE GENOMIC DNA]</scope>
    <source>
        <strain evidence="1 2">NCTC11429</strain>
    </source>
</reference>
<dbReference type="Gene3D" id="1.20.120.330">
    <property type="entry name" value="Nucleotidyltransferases domain 2"/>
    <property type="match status" value="1"/>
</dbReference>
<dbReference type="EMBL" id="LR590484">
    <property type="protein sequence ID" value="VTR31674.1"/>
    <property type="molecule type" value="Genomic_DNA"/>
</dbReference>
<evidence type="ECO:0000313" key="1">
    <source>
        <dbReference type="EMBL" id="VTR31674.1"/>
    </source>
</evidence>
<dbReference type="RefSeq" id="WP_028072482.1">
    <property type="nucleotide sequence ID" value="NZ_LR590484.1"/>
</dbReference>
<dbReference type="GeneID" id="78461651"/>
<dbReference type="STRING" id="1123265.GCA_000686625_02886"/>
<name>A0A4U9UPD4_9SPHI</name>
<dbReference type="Proteomes" id="UP000308196">
    <property type="component" value="Chromosome"/>
</dbReference>
<dbReference type="KEGG" id="stha:NCTC11429_00865"/>
<evidence type="ECO:0000313" key="2">
    <source>
        <dbReference type="Proteomes" id="UP000308196"/>
    </source>
</evidence>
<evidence type="ECO:0008006" key="3">
    <source>
        <dbReference type="Google" id="ProtNLM"/>
    </source>
</evidence>
<organism evidence="1 2">
    <name type="scientific">Sphingobacterium thalpophilum</name>
    <dbReference type="NCBI Taxonomy" id="259"/>
    <lineage>
        <taxon>Bacteria</taxon>
        <taxon>Pseudomonadati</taxon>
        <taxon>Bacteroidota</taxon>
        <taxon>Sphingobacteriia</taxon>
        <taxon>Sphingobacteriales</taxon>
        <taxon>Sphingobacteriaceae</taxon>
        <taxon>Sphingobacterium</taxon>
    </lineage>
</organism>